<feature type="coiled-coil region" evidence="2">
    <location>
        <begin position="624"/>
        <end position="651"/>
    </location>
</feature>
<feature type="compositionally biased region" description="Low complexity" evidence="3">
    <location>
        <begin position="20"/>
        <end position="33"/>
    </location>
</feature>
<feature type="region of interest" description="Disordered" evidence="3">
    <location>
        <begin position="203"/>
        <end position="227"/>
    </location>
</feature>
<comment type="caution">
    <text evidence="4">The sequence shown here is derived from an EMBL/GenBank/DDBJ whole genome shotgun (WGS) entry which is preliminary data.</text>
</comment>
<evidence type="ECO:0000256" key="2">
    <source>
        <dbReference type="SAM" id="Coils"/>
    </source>
</evidence>
<gene>
    <name evidence="4" type="ORF">QBC35DRAFT_510360</name>
</gene>
<evidence type="ECO:0000256" key="1">
    <source>
        <dbReference type="ARBA" id="ARBA00023054"/>
    </source>
</evidence>
<proteinExistence type="predicted"/>
<feature type="compositionally biased region" description="Basic residues" evidence="3">
    <location>
        <begin position="48"/>
        <end position="57"/>
    </location>
</feature>
<evidence type="ECO:0000313" key="5">
    <source>
        <dbReference type="Proteomes" id="UP001302126"/>
    </source>
</evidence>
<dbReference type="GO" id="GO:0005856">
    <property type="term" value="C:cytoskeleton"/>
    <property type="evidence" value="ECO:0007669"/>
    <property type="project" value="TreeGrafter"/>
</dbReference>
<keyword evidence="1 2" id="KW-0175">Coiled coil</keyword>
<feature type="coiled-coil region" evidence="2">
    <location>
        <begin position="455"/>
        <end position="482"/>
    </location>
</feature>
<dbReference type="Proteomes" id="UP001302126">
    <property type="component" value="Unassembled WGS sequence"/>
</dbReference>
<reference evidence="4" key="2">
    <citation type="submission" date="2023-05" db="EMBL/GenBank/DDBJ databases">
        <authorList>
            <consortium name="Lawrence Berkeley National Laboratory"/>
            <person name="Steindorff A."/>
            <person name="Hensen N."/>
            <person name="Bonometti L."/>
            <person name="Westerberg I."/>
            <person name="Brannstrom I.O."/>
            <person name="Guillou S."/>
            <person name="Cros-Aarteil S."/>
            <person name="Calhoun S."/>
            <person name="Haridas S."/>
            <person name="Kuo A."/>
            <person name="Mondo S."/>
            <person name="Pangilinan J."/>
            <person name="Riley R."/>
            <person name="Labutti K."/>
            <person name="Andreopoulos B."/>
            <person name="Lipzen A."/>
            <person name="Chen C."/>
            <person name="Yanf M."/>
            <person name="Daum C."/>
            <person name="Ng V."/>
            <person name="Clum A."/>
            <person name="Ohm R."/>
            <person name="Martin F."/>
            <person name="Silar P."/>
            <person name="Natvig D."/>
            <person name="Lalanne C."/>
            <person name="Gautier V."/>
            <person name="Ament-Velasquez S.L."/>
            <person name="Kruys A."/>
            <person name="Hutchinson M.I."/>
            <person name="Powell A.J."/>
            <person name="Barry K."/>
            <person name="Miller A.N."/>
            <person name="Grigoriev I.V."/>
            <person name="Debuchy R."/>
            <person name="Gladieux P."/>
            <person name="Thoren M.H."/>
            <person name="Johannesson H."/>
        </authorList>
    </citation>
    <scope>NUCLEOTIDE SEQUENCE</scope>
    <source>
        <strain evidence="4">PSN309</strain>
    </source>
</reference>
<reference evidence="4" key="1">
    <citation type="journal article" date="2023" name="Mol. Phylogenet. Evol.">
        <title>Genome-scale phylogeny and comparative genomics of the fungal order Sordariales.</title>
        <authorList>
            <person name="Hensen N."/>
            <person name="Bonometti L."/>
            <person name="Westerberg I."/>
            <person name="Brannstrom I.O."/>
            <person name="Guillou S."/>
            <person name="Cros-Aarteil S."/>
            <person name="Calhoun S."/>
            <person name="Haridas S."/>
            <person name="Kuo A."/>
            <person name="Mondo S."/>
            <person name="Pangilinan J."/>
            <person name="Riley R."/>
            <person name="LaButti K."/>
            <person name="Andreopoulos B."/>
            <person name="Lipzen A."/>
            <person name="Chen C."/>
            <person name="Yan M."/>
            <person name="Daum C."/>
            <person name="Ng V."/>
            <person name="Clum A."/>
            <person name="Steindorff A."/>
            <person name="Ohm R.A."/>
            <person name="Martin F."/>
            <person name="Silar P."/>
            <person name="Natvig D.O."/>
            <person name="Lalanne C."/>
            <person name="Gautier V."/>
            <person name="Ament-Velasquez S.L."/>
            <person name="Kruys A."/>
            <person name="Hutchinson M.I."/>
            <person name="Powell A.J."/>
            <person name="Barry K."/>
            <person name="Miller A.N."/>
            <person name="Grigoriev I.V."/>
            <person name="Debuchy R."/>
            <person name="Gladieux P."/>
            <person name="Hiltunen Thoren M."/>
            <person name="Johannesson H."/>
        </authorList>
    </citation>
    <scope>NUCLEOTIDE SEQUENCE</scope>
    <source>
        <strain evidence="4">PSN309</strain>
    </source>
</reference>
<organism evidence="4 5">
    <name type="scientific">Podospora australis</name>
    <dbReference type="NCBI Taxonomy" id="1536484"/>
    <lineage>
        <taxon>Eukaryota</taxon>
        <taxon>Fungi</taxon>
        <taxon>Dikarya</taxon>
        <taxon>Ascomycota</taxon>
        <taxon>Pezizomycotina</taxon>
        <taxon>Sordariomycetes</taxon>
        <taxon>Sordariomycetidae</taxon>
        <taxon>Sordariales</taxon>
        <taxon>Podosporaceae</taxon>
        <taxon>Podospora</taxon>
    </lineage>
</organism>
<protein>
    <submittedName>
        <fullName evidence="4">Myosin heavy chain, skeletal muscle, adult</fullName>
    </submittedName>
</protein>
<feature type="compositionally biased region" description="Polar residues" evidence="3">
    <location>
        <begin position="704"/>
        <end position="723"/>
    </location>
</feature>
<dbReference type="PANTHER" id="PTHR32083">
    <property type="entry name" value="CILIA AND FLAGELLA-ASSOCIATED PROTEIN 58-RELATED"/>
    <property type="match status" value="1"/>
</dbReference>
<dbReference type="AlphaFoldDB" id="A0AAN6WIH2"/>
<accession>A0AAN6WIH2</accession>
<dbReference type="PANTHER" id="PTHR32083:SF48">
    <property type="entry name" value="TRANS-GOLGI NETWORK-LOCALIZED SYP41-INTERACTING PROTEIN 1"/>
    <property type="match status" value="1"/>
</dbReference>
<feature type="coiled-coil region" evidence="2">
    <location>
        <begin position="327"/>
        <end position="354"/>
    </location>
</feature>
<dbReference type="EMBL" id="MU864707">
    <property type="protein sequence ID" value="KAK4182233.1"/>
    <property type="molecule type" value="Genomic_DNA"/>
</dbReference>
<feature type="compositionally biased region" description="Basic and acidic residues" evidence="3">
    <location>
        <begin position="203"/>
        <end position="212"/>
    </location>
</feature>
<name>A0AAN6WIH2_9PEZI</name>
<feature type="region of interest" description="Disordered" evidence="3">
    <location>
        <begin position="695"/>
        <end position="753"/>
    </location>
</feature>
<feature type="compositionally biased region" description="Low complexity" evidence="3">
    <location>
        <begin position="62"/>
        <end position="77"/>
    </location>
</feature>
<feature type="region of interest" description="Disordered" evidence="3">
    <location>
        <begin position="1"/>
        <end position="77"/>
    </location>
</feature>
<evidence type="ECO:0000256" key="3">
    <source>
        <dbReference type="SAM" id="MobiDB-lite"/>
    </source>
</evidence>
<evidence type="ECO:0000313" key="4">
    <source>
        <dbReference type="EMBL" id="KAK4182233.1"/>
    </source>
</evidence>
<keyword evidence="5" id="KW-1185">Reference proteome</keyword>
<feature type="region of interest" description="Disordered" evidence="3">
    <location>
        <begin position="278"/>
        <end position="324"/>
    </location>
</feature>
<sequence length="753" mass="83720">MENDQDLPIALRRTRRKSVSQQQLSTSGQQSLSRTRKGASGLGEVKTPTKKTGKKHVRFSDPGPTTTTATTLGTPTTGLTPLIKRHSLENFSLALPTSSSVSSRGQEESSPLVTGEVHFLPLRQVLSGRVKRRIRRNGLSEEMNTILAERRQAKKDEVARLKAELAERDEEIERLHDETVAFDTDRVWELEQRVSALRRELATAVSRSRERSSSPLPPLSSGEWGANSHDRAFVMDLDDDDDGEEGWFGEGTMAELDVACSTPIRRGAGRKKNIVTTASFQSSLATPPATSPLRETEDEERGRMMTPCDSARRISPLELQGGRRDGSVQLDIENRETEEELVSLRLEVEKLTTTLERFSSLEKRLEKILASYGSAGGTSNAVEGKVALLLQKLSDKSAALSEVNTSLSGLGFAGDDALEVVSSLRQAFRTARLELEYLTPGEIALPLESAGAKVLDLLLTKLRDLAKRTKEQEDEIDEYHSKESSLRQQLSTRVTVMDSLRFQLQQAEASVKDRDSYASELELAVDRLKGAVGKYTRDLVEVEGLVEKLESDLERSHLEKEEVVEGLRKELEEKTVLVGESQEKLAQVTADLERLKSITSQINRSHGASLALRDARVTELRVEVDRVNASLREAHESVRKLRLENERLVKLNGELASENVEIAKRYDDEKQRSREVMGELEKVVKMGEGLLKTTPLKRRKIGETQVTAAEQNPPEDQQPSGSLLSGDRARKSSVGTRVKRRRHNGDEGVDVEV</sequence>